<dbReference type="Proteomes" id="UP000518752">
    <property type="component" value="Unassembled WGS sequence"/>
</dbReference>
<feature type="chain" id="PRO_5034765943" evidence="2">
    <location>
        <begin position="26"/>
        <end position="232"/>
    </location>
</feature>
<dbReference type="EMBL" id="JAACJN010000033">
    <property type="protein sequence ID" value="KAF5387383.1"/>
    <property type="molecule type" value="Genomic_DNA"/>
</dbReference>
<protein>
    <submittedName>
        <fullName evidence="3">Uncharacterized protein</fullName>
    </submittedName>
</protein>
<dbReference type="OrthoDB" id="10585009at2759"/>
<name>A0A8H5MAZ7_9AGAR</name>
<evidence type="ECO:0000256" key="2">
    <source>
        <dbReference type="SAM" id="SignalP"/>
    </source>
</evidence>
<evidence type="ECO:0000313" key="3">
    <source>
        <dbReference type="EMBL" id="KAF5387383.1"/>
    </source>
</evidence>
<evidence type="ECO:0000256" key="1">
    <source>
        <dbReference type="SAM" id="MobiDB-lite"/>
    </source>
</evidence>
<feature type="signal peptide" evidence="2">
    <location>
        <begin position="1"/>
        <end position="25"/>
    </location>
</feature>
<keyword evidence="2" id="KW-0732">Signal</keyword>
<keyword evidence="4" id="KW-1185">Reference proteome</keyword>
<reference evidence="3 4" key="1">
    <citation type="journal article" date="2020" name="ISME J.">
        <title>Uncovering the hidden diversity of litter-decomposition mechanisms in mushroom-forming fungi.</title>
        <authorList>
            <person name="Floudas D."/>
            <person name="Bentzer J."/>
            <person name="Ahren D."/>
            <person name="Johansson T."/>
            <person name="Persson P."/>
            <person name="Tunlid A."/>
        </authorList>
    </citation>
    <scope>NUCLEOTIDE SEQUENCE [LARGE SCALE GENOMIC DNA]</scope>
    <source>
        <strain evidence="3 4">CBS 406.79</strain>
    </source>
</reference>
<sequence>MFSSLAVSRLLMSLFMGCIYTTVSSSTLRMSCTTLRVTGHHMLDQYNYSLDGGYGAFIADCDGCPFLRLDLVRLASIIHVLWLGAETLSDAFIATALLLSMWKRDIQLAEDSQKSLFELFLRYTLQSGLVATICAAGGFISYVSSVCESVPDNRHLQPRGLALNSRTATWFLGHSLDGKVSASTEEKVSLMKNQRRASEPPPAPSEFGIHGHKFPKLVRMPNLPEQSFKSPD</sequence>
<evidence type="ECO:0000313" key="4">
    <source>
        <dbReference type="Proteomes" id="UP000518752"/>
    </source>
</evidence>
<proteinExistence type="predicted"/>
<feature type="region of interest" description="Disordered" evidence="1">
    <location>
        <begin position="191"/>
        <end position="213"/>
    </location>
</feature>
<dbReference type="AlphaFoldDB" id="A0A8H5MAZ7"/>
<comment type="caution">
    <text evidence="3">The sequence shown here is derived from an EMBL/GenBank/DDBJ whole genome shotgun (WGS) entry which is preliminary data.</text>
</comment>
<gene>
    <name evidence="3" type="ORF">D9757_005721</name>
</gene>
<accession>A0A8H5MAZ7</accession>
<organism evidence="3 4">
    <name type="scientific">Collybiopsis confluens</name>
    <dbReference type="NCBI Taxonomy" id="2823264"/>
    <lineage>
        <taxon>Eukaryota</taxon>
        <taxon>Fungi</taxon>
        <taxon>Dikarya</taxon>
        <taxon>Basidiomycota</taxon>
        <taxon>Agaricomycotina</taxon>
        <taxon>Agaricomycetes</taxon>
        <taxon>Agaricomycetidae</taxon>
        <taxon>Agaricales</taxon>
        <taxon>Marasmiineae</taxon>
        <taxon>Omphalotaceae</taxon>
        <taxon>Collybiopsis</taxon>
    </lineage>
</organism>